<gene>
    <name evidence="5" type="ORF">ECANGB1_2450</name>
</gene>
<dbReference type="AlphaFoldDB" id="A0A1Y1S9Q7"/>
<accession>A0A1Y1S9Q7</accession>
<sequence length="183" mass="20175">MVLLRVQDPNKEYMIVRVSGGEQPGPTFSQKAGQMKLNGKAIAEDIKKLTVKEFKLQKVHVEVAAQNRQVELRMAPTTAQLIIRELKEKRLPKKKGAEKVDQTHEGSLSWKSVLTIVDEIHEDRSRSNSKKGTLKQILGTALSVGCTIEEHGPKEVLVALNANKTALATLLGLSASSLPEYLN</sequence>
<dbReference type="OrthoDB" id="1478556at2759"/>
<dbReference type="InterPro" id="IPR036796">
    <property type="entry name" value="Ribosomal_uL11_N_sf"/>
</dbReference>
<protein>
    <submittedName>
        <fullName evidence="5">Ribosomal protein L11</fullName>
    </submittedName>
</protein>
<dbReference type="SMART" id="SM00649">
    <property type="entry name" value="RL11"/>
    <property type="match status" value="1"/>
</dbReference>
<dbReference type="Gene3D" id="3.30.1550.10">
    <property type="entry name" value="Ribosomal protein L11/L12, N-terminal domain"/>
    <property type="match status" value="1"/>
</dbReference>
<proteinExistence type="inferred from homology"/>
<keyword evidence="2 5" id="KW-0689">Ribosomal protein</keyword>
<dbReference type="PANTHER" id="PTHR11661">
    <property type="entry name" value="60S RIBOSOMAL PROTEIN L12"/>
    <property type="match status" value="1"/>
</dbReference>
<evidence type="ECO:0000313" key="5">
    <source>
        <dbReference type="EMBL" id="ORD95154.1"/>
    </source>
</evidence>
<dbReference type="Pfam" id="PF00298">
    <property type="entry name" value="Ribosomal_L11"/>
    <property type="match status" value="1"/>
</dbReference>
<comment type="caution">
    <text evidence="5">The sequence shown here is derived from an EMBL/GenBank/DDBJ whole genome shotgun (WGS) entry which is preliminary data.</text>
</comment>
<dbReference type="GO" id="GO:0070180">
    <property type="term" value="F:large ribosomal subunit rRNA binding"/>
    <property type="evidence" value="ECO:0007669"/>
    <property type="project" value="TreeGrafter"/>
</dbReference>
<dbReference type="PROSITE" id="PS00359">
    <property type="entry name" value="RIBOSOMAL_L11"/>
    <property type="match status" value="1"/>
</dbReference>
<dbReference type="InterPro" id="IPR036769">
    <property type="entry name" value="Ribosomal_uL11_C_sf"/>
</dbReference>
<dbReference type="VEuPathDB" id="MicrosporidiaDB:ECANGB1_2450"/>
<dbReference type="InterPro" id="IPR020785">
    <property type="entry name" value="Ribosomal_uL11_CS"/>
</dbReference>
<dbReference type="GO" id="GO:0003735">
    <property type="term" value="F:structural constituent of ribosome"/>
    <property type="evidence" value="ECO:0007669"/>
    <property type="project" value="InterPro"/>
</dbReference>
<dbReference type="Gene3D" id="1.10.10.250">
    <property type="entry name" value="Ribosomal protein L11, C-terminal domain"/>
    <property type="match status" value="1"/>
</dbReference>
<keyword evidence="6" id="KW-1185">Reference proteome</keyword>
<name>A0A1Y1S9Q7_9MICR</name>
<organism evidence="5 6">
    <name type="scientific">Enterospora canceri</name>
    <dbReference type="NCBI Taxonomy" id="1081671"/>
    <lineage>
        <taxon>Eukaryota</taxon>
        <taxon>Fungi</taxon>
        <taxon>Fungi incertae sedis</taxon>
        <taxon>Microsporidia</taxon>
        <taxon>Enterocytozoonidae</taxon>
        <taxon>Enterospora</taxon>
    </lineage>
</organism>
<feature type="domain" description="Large ribosomal subunit protein uL11 C-terminal" evidence="4">
    <location>
        <begin position="76"/>
        <end position="148"/>
    </location>
</feature>
<dbReference type="SUPFAM" id="SSF46906">
    <property type="entry name" value="Ribosomal protein L11, C-terminal domain"/>
    <property type="match status" value="1"/>
</dbReference>
<dbReference type="GO" id="GO:0022625">
    <property type="term" value="C:cytosolic large ribosomal subunit"/>
    <property type="evidence" value="ECO:0007669"/>
    <property type="project" value="TreeGrafter"/>
</dbReference>
<dbReference type="InterPro" id="IPR020783">
    <property type="entry name" value="Ribosomal_uL11_C"/>
</dbReference>
<evidence type="ECO:0000259" key="4">
    <source>
        <dbReference type="Pfam" id="PF00298"/>
    </source>
</evidence>
<reference evidence="5 6" key="1">
    <citation type="journal article" date="2017" name="Environ. Microbiol.">
        <title>Decay of the glycolytic pathway and adaptation to intranuclear parasitism within Enterocytozoonidae microsporidia.</title>
        <authorList>
            <person name="Wiredu Boakye D."/>
            <person name="Jaroenlak P."/>
            <person name="Prachumwat A."/>
            <person name="Williams T.A."/>
            <person name="Bateman K.S."/>
            <person name="Itsathitphaisarn O."/>
            <person name="Sritunyalucksana K."/>
            <person name="Paszkiewicz K.H."/>
            <person name="Moore K.A."/>
            <person name="Stentiford G.D."/>
            <person name="Williams B.A."/>
        </authorList>
    </citation>
    <scope>NUCLEOTIDE SEQUENCE [LARGE SCALE GENOMIC DNA]</scope>
    <source>
        <strain evidence="5 6">GB1</strain>
    </source>
</reference>
<evidence type="ECO:0000256" key="1">
    <source>
        <dbReference type="ARBA" id="ARBA00010537"/>
    </source>
</evidence>
<evidence type="ECO:0000256" key="3">
    <source>
        <dbReference type="ARBA" id="ARBA00023274"/>
    </source>
</evidence>
<dbReference type="EMBL" id="LWDP01000001">
    <property type="protein sequence ID" value="ORD95154.1"/>
    <property type="molecule type" value="Genomic_DNA"/>
</dbReference>
<dbReference type="PANTHER" id="PTHR11661:SF2">
    <property type="entry name" value="LARGE RIBOSOMAL SUBUNIT PROTEIN UL11"/>
    <property type="match status" value="1"/>
</dbReference>
<dbReference type="Proteomes" id="UP000192639">
    <property type="component" value="Unassembled WGS sequence"/>
</dbReference>
<comment type="similarity">
    <text evidence="1">Belongs to the universal ribosomal protein uL11 family.</text>
</comment>
<evidence type="ECO:0000313" key="6">
    <source>
        <dbReference type="Proteomes" id="UP000192639"/>
    </source>
</evidence>
<dbReference type="SUPFAM" id="SSF54747">
    <property type="entry name" value="Ribosomal L11/L12e N-terminal domain"/>
    <property type="match status" value="1"/>
</dbReference>
<dbReference type="GO" id="GO:0006412">
    <property type="term" value="P:translation"/>
    <property type="evidence" value="ECO:0007669"/>
    <property type="project" value="InterPro"/>
</dbReference>
<dbReference type="InterPro" id="IPR000911">
    <property type="entry name" value="Ribosomal_uL11"/>
</dbReference>
<keyword evidence="3" id="KW-0687">Ribonucleoprotein</keyword>
<evidence type="ECO:0000256" key="2">
    <source>
        <dbReference type="ARBA" id="ARBA00022980"/>
    </source>
</evidence>